<dbReference type="Proteomes" id="UP000607559">
    <property type="component" value="Unassembled WGS sequence"/>
</dbReference>
<gene>
    <name evidence="2" type="ORF">GCM10011511_08300</name>
</gene>
<dbReference type="PROSITE" id="PS51257">
    <property type="entry name" value="PROKAR_LIPOPROTEIN"/>
    <property type="match status" value="1"/>
</dbReference>
<evidence type="ECO:0000313" key="2">
    <source>
        <dbReference type="EMBL" id="GGA87457.1"/>
    </source>
</evidence>
<proteinExistence type="predicted"/>
<evidence type="ECO:0008006" key="4">
    <source>
        <dbReference type="Google" id="ProtNLM"/>
    </source>
</evidence>
<sequence length="517" mass="56887">MKIVKLNYKGILSAAMAAILLASCDKGYKQLNVNPDAVSSPTPQYVFTLAEYDGCGYGGQYGSSAADFLLGTMQYTTSYNDVAGFGSKYINSQVQQTYGAFNAAYPDEINELGIVMKAVKTDPTKINWLAEARIWRVYCYMRQTDLYGDIPYSQAGLGYDSSLYKPAYDPQQSIYMNLLSELDAAAQSLDATKSTFGASDLIYGGNTAQWKKFAYSLMLRMGMRLTKVDIASAQTWVTKAIAGGVILQDADIAKMTYIANGQNINKNPLVLDLWNNDYIAQNGQTNTEGGKYADTWISYLQSTNDPRLPIISVVWIGGKPDTTSSKQLGMSQDIANKIPANFVTFSEPNPATVLGLGSSKLLFTAAESYFLLTEAALRGWYSGATASSLYTLGIQAAMRHWSIVAGSAGTISASAINTYVNNNPLVTGTLDQQMKQIYTQFWVSIFPDAQEVYNNYRRTGYPALVPNNYPTNATGGQIFRRFLYPISEQTLNTTNYNAAVARQGPDNLMTRIWWDKQ</sequence>
<name>A0A8J2U996_9BACT</name>
<accession>A0A8J2U996</accession>
<reference evidence="2" key="2">
    <citation type="submission" date="2020-09" db="EMBL/GenBank/DDBJ databases">
        <authorList>
            <person name="Sun Q."/>
            <person name="Zhou Y."/>
        </authorList>
    </citation>
    <scope>NUCLEOTIDE SEQUENCE</scope>
    <source>
        <strain evidence="2">CGMCC 1.15448</strain>
    </source>
</reference>
<dbReference type="AlphaFoldDB" id="A0A8J2U996"/>
<dbReference type="Pfam" id="PF12771">
    <property type="entry name" value="SusD-like_2"/>
    <property type="match status" value="1"/>
</dbReference>
<keyword evidence="3" id="KW-1185">Reference proteome</keyword>
<dbReference type="EMBL" id="BMJC01000001">
    <property type="protein sequence ID" value="GGA87457.1"/>
    <property type="molecule type" value="Genomic_DNA"/>
</dbReference>
<dbReference type="Gene3D" id="1.25.40.390">
    <property type="match status" value="1"/>
</dbReference>
<feature type="signal peptide" evidence="1">
    <location>
        <begin position="1"/>
        <end position="17"/>
    </location>
</feature>
<comment type="caution">
    <text evidence="2">The sequence shown here is derived from an EMBL/GenBank/DDBJ whole genome shotgun (WGS) entry which is preliminary data.</text>
</comment>
<dbReference type="SUPFAM" id="SSF48452">
    <property type="entry name" value="TPR-like"/>
    <property type="match status" value="1"/>
</dbReference>
<evidence type="ECO:0000256" key="1">
    <source>
        <dbReference type="SAM" id="SignalP"/>
    </source>
</evidence>
<keyword evidence="1" id="KW-0732">Signal</keyword>
<dbReference type="RefSeq" id="WP_188928839.1">
    <property type="nucleotide sequence ID" value="NZ_BMJC01000001.1"/>
</dbReference>
<dbReference type="InterPro" id="IPR011990">
    <property type="entry name" value="TPR-like_helical_dom_sf"/>
</dbReference>
<organism evidence="2 3">
    <name type="scientific">Puia dinghuensis</name>
    <dbReference type="NCBI Taxonomy" id="1792502"/>
    <lineage>
        <taxon>Bacteria</taxon>
        <taxon>Pseudomonadati</taxon>
        <taxon>Bacteroidota</taxon>
        <taxon>Chitinophagia</taxon>
        <taxon>Chitinophagales</taxon>
        <taxon>Chitinophagaceae</taxon>
        <taxon>Puia</taxon>
    </lineage>
</organism>
<evidence type="ECO:0000313" key="3">
    <source>
        <dbReference type="Proteomes" id="UP000607559"/>
    </source>
</evidence>
<feature type="chain" id="PRO_5035318819" description="SusD/RagB family nutrient-binding outer membrane lipoprotein" evidence="1">
    <location>
        <begin position="18"/>
        <end position="517"/>
    </location>
</feature>
<reference evidence="2" key="1">
    <citation type="journal article" date="2014" name="Int. J. Syst. Evol. Microbiol.">
        <title>Complete genome sequence of Corynebacterium casei LMG S-19264T (=DSM 44701T), isolated from a smear-ripened cheese.</title>
        <authorList>
            <consortium name="US DOE Joint Genome Institute (JGI-PGF)"/>
            <person name="Walter F."/>
            <person name="Albersmeier A."/>
            <person name="Kalinowski J."/>
            <person name="Ruckert C."/>
        </authorList>
    </citation>
    <scope>NUCLEOTIDE SEQUENCE</scope>
    <source>
        <strain evidence="2">CGMCC 1.15448</strain>
    </source>
</reference>
<protein>
    <recommendedName>
        <fullName evidence="4">SusD/RagB family nutrient-binding outer membrane lipoprotein</fullName>
    </recommendedName>
</protein>
<dbReference type="InterPro" id="IPR041662">
    <property type="entry name" value="SusD-like_2"/>
</dbReference>